<proteinExistence type="predicted"/>
<sequence length="88" mass="10018">MFDFKVCSDNDKAILSEFGTKIPHIQLDGQFKVCFGVSPQNFRKILVSKNIVYHGRRFLFLWKHGIGKEVTVSANLKAILPILPKPCQ</sequence>
<evidence type="ECO:0000313" key="2">
    <source>
        <dbReference type="Proteomes" id="UP000274100"/>
    </source>
</evidence>
<accession>A0A3S4QPR2</accession>
<protein>
    <submittedName>
        <fullName evidence="1">Uncharacterized protein</fullName>
    </submittedName>
</protein>
<evidence type="ECO:0000313" key="1">
    <source>
        <dbReference type="EMBL" id="VEG13249.1"/>
    </source>
</evidence>
<gene>
    <name evidence="1" type="ORF">NCTC10297_01212</name>
</gene>
<dbReference type="KEGG" id="mcun:NCTC10297_01212"/>
<dbReference type="EMBL" id="LR134343">
    <property type="protein sequence ID" value="VEG13249.1"/>
    <property type="molecule type" value="Genomic_DNA"/>
</dbReference>
<dbReference type="AlphaFoldDB" id="A0A3S4QPR2"/>
<reference evidence="1 2" key="1">
    <citation type="submission" date="2018-12" db="EMBL/GenBank/DDBJ databases">
        <authorList>
            <consortium name="Pathogen Informatics"/>
        </authorList>
    </citation>
    <scope>NUCLEOTIDE SEQUENCE [LARGE SCALE GENOMIC DNA]</scope>
    <source>
        <strain evidence="1 2">NCTC10297</strain>
    </source>
</reference>
<name>A0A3S4QPR2_9GAMM</name>
<organism evidence="1 2">
    <name type="scientific">Moraxella cuniculi</name>
    <dbReference type="NCBI Taxonomy" id="34061"/>
    <lineage>
        <taxon>Bacteria</taxon>
        <taxon>Pseudomonadati</taxon>
        <taxon>Pseudomonadota</taxon>
        <taxon>Gammaproteobacteria</taxon>
        <taxon>Moraxellales</taxon>
        <taxon>Moraxellaceae</taxon>
        <taxon>Moraxella</taxon>
    </lineage>
</organism>
<dbReference type="Proteomes" id="UP000274100">
    <property type="component" value="Chromosome"/>
</dbReference>